<evidence type="ECO:0000313" key="3">
    <source>
        <dbReference type="Proteomes" id="UP000051530"/>
    </source>
</evidence>
<gene>
    <name evidence="2" type="ORF">M153_13030002132</name>
</gene>
<sequence>MFFELKLFVPVEMSGVSQWKELPSDLIIKTVSKKDSEIKYFELNMTVNANNHQNLKKTDKINYRFLTFQLPRTADNMKLFSRSFVAWHLNQCIRFSTRRVNISAIYFTLKILKQINSPFNQIHSPKKIQSDEQTVPVTSDGGFVNEFEDKQPSKASNQENKDDSNRESVFQLNVLETDKNSDGESEVATVMETYIQKSRDDSATPFHEGVHGQIETPEKMIDDSVTPCHENVDGPIETSDQIKEKEDFLKYLGLCSTFGMSVKYQNDQLNRKKISEQRQQQLYDEMKSNPLPSGKRQKKLYGQQKNTAGKQKRTPFKKKNKRRKQS</sequence>
<dbReference type="EMBL" id="LGUB01000437">
    <property type="protein sequence ID" value="KRH93206.1"/>
    <property type="molecule type" value="Genomic_DNA"/>
</dbReference>
<dbReference type="AlphaFoldDB" id="A0A0R0LV15"/>
<organism evidence="2 3">
    <name type="scientific">Pseudoloma neurophilia</name>
    <dbReference type="NCBI Taxonomy" id="146866"/>
    <lineage>
        <taxon>Eukaryota</taxon>
        <taxon>Fungi</taxon>
        <taxon>Fungi incertae sedis</taxon>
        <taxon>Microsporidia</taxon>
        <taxon>Pseudoloma</taxon>
    </lineage>
</organism>
<dbReference type="Proteomes" id="UP000051530">
    <property type="component" value="Unassembled WGS sequence"/>
</dbReference>
<protein>
    <submittedName>
        <fullName evidence="2">Uncharacterized protein</fullName>
    </submittedName>
</protein>
<feature type="compositionally biased region" description="Basic residues" evidence="1">
    <location>
        <begin position="310"/>
        <end position="326"/>
    </location>
</feature>
<reference evidence="2 3" key="1">
    <citation type="submission" date="2015-07" db="EMBL/GenBank/DDBJ databases">
        <title>The genome of Pseudoloma neurophilia, a relevant intracellular parasite of the zebrafish.</title>
        <authorList>
            <person name="Ndikumana S."/>
            <person name="Pelin A."/>
            <person name="Sanders J."/>
            <person name="Corradi N."/>
        </authorList>
    </citation>
    <scope>NUCLEOTIDE SEQUENCE [LARGE SCALE GENOMIC DNA]</scope>
    <source>
        <strain evidence="2 3">MK1</strain>
    </source>
</reference>
<feature type="region of interest" description="Disordered" evidence="1">
    <location>
        <begin position="276"/>
        <end position="326"/>
    </location>
</feature>
<name>A0A0R0LV15_9MICR</name>
<comment type="caution">
    <text evidence="2">The sequence shown here is derived from an EMBL/GenBank/DDBJ whole genome shotgun (WGS) entry which is preliminary data.</text>
</comment>
<evidence type="ECO:0000313" key="2">
    <source>
        <dbReference type="EMBL" id="KRH93206.1"/>
    </source>
</evidence>
<feature type="region of interest" description="Disordered" evidence="1">
    <location>
        <begin position="125"/>
        <end position="167"/>
    </location>
</feature>
<proteinExistence type="predicted"/>
<dbReference type="VEuPathDB" id="MicrosporidiaDB:M153_13030002132"/>
<evidence type="ECO:0000256" key="1">
    <source>
        <dbReference type="SAM" id="MobiDB-lite"/>
    </source>
</evidence>
<accession>A0A0R0LV15</accession>
<keyword evidence="3" id="KW-1185">Reference proteome</keyword>